<name>A0ABR3JD53_9AGAR</name>
<feature type="compositionally biased region" description="Low complexity" evidence="1">
    <location>
        <begin position="74"/>
        <end position="85"/>
    </location>
</feature>
<organism evidence="3 4">
    <name type="scientific">Hohenbuehelia grisea</name>
    <dbReference type="NCBI Taxonomy" id="104357"/>
    <lineage>
        <taxon>Eukaryota</taxon>
        <taxon>Fungi</taxon>
        <taxon>Dikarya</taxon>
        <taxon>Basidiomycota</taxon>
        <taxon>Agaricomycotina</taxon>
        <taxon>Agaricomycetes</taxon>
        <taxon>Agaricomycetidae</taxon>
        <taxon>Agaricales</taxon>
        <taxon>Pleurotineae</taxon>
        <taxon>Pleurotaceae</taxon>
        <taxon>Hohenbuehelia</taxon>
    </lineage>
</organism>
<feature type="compositionally biased region" description="Basic and acidic residues" evidence="1">
    <location>
        <begin position="157"/>
        <end position="184"/>
    </location>
</feature>
<dbReference type="Proteomes" id="UP001556367">
    <property type="component" value="Unassembled WGS sequence"/>
</dbReference>
<feature type="region of interest" description="Disordered" evidence="1">
    <location>
        <begin position="25"/>
        <end position="58"/>
    </location>
</feature>
<evidence type="ECO:0000256" key="1">
    <source>
        <dbReference type="SAM" id="MobiDB-lite"/>
    </source>
</evidence>
<protein>
    <submittedName>
        <fullName evidence="3">Uncharacterized protein</fullName>
    </submittedName>
</protein>
<reference evidence="4" key="1">
    <citation type="submission" date="2024-06" db="EMBL/GenBank/DDBJ databases">
        <title>Multi-omics analyses provide insights into the biosynthesis of the anticancer antibiotic pleurotin in Hohenbuehelia grisea.</title>
        <authorList>
            <person name="Weaver J.A."/>
            <person name="Alberti F."/>
        </authorList>
    </citation>
    <scope>NUCLEOTIDE SEQUENCE [LARGE SCALE GENOMIC DNA]</scope>
    <source>
        <strain evidence="4">T-177</strain>
    </source>
</reference>
<keyword evidence="2" id="KW-0472">Membrane</keyword>
<feature type="region of interest" description="Disordered" evidence="1">
    <location>
        <begin position="131"/>
        <end position="202"/>
    </location>
</feature>
<comment type="caution">
    <text evidence="3">The sequence shown here is derived from an EMBL/GenBank/DDBJ whole genome shotgun (WGS) entry which is preliminary data.</text>
</comment>
<gene>
    <name evidence="3" type="ORF">HGRIS_007237</name>
</gene>
<keyword evidence="2" id="KW-0812">Transmembrane</keyword>
<feature type="transmembrane region" description="Helical" evidence="2">
    <location>
        <begin position="103"/>
        <end position="125"/>
    </location>
</feature>
<evidence type="ECO:0000313" key="3">
    <source>
        <dbReference type="EMBL" id="KAL0953035.1"/>
    </source>
</evidence>
<evidence type="ECO:0000256" key="2">
    <source>
        <dbReference type="SAM" id="Phobius"/>
    </source>
</evidence>
<proteinExistence type="predicted"/>
<keyword evidence="2" id="KW-1133">Transmembrane helix</keyword>
<accession>A0ABR3JD53</accession>
<evidence type="ECO:0000313" key="4">
    <source>
        <dbReference type="Proteomes" id="UP001556367"/>
    </source>
</evidence>
<dbReference type="EMBL" id="JASNQZ010000010">
    <property type="protein sequence ID" value="KAL0953035.1"/>
    <property type="molecule type" value="Genomic_DNA"/>
</dbReference>
<sequence length="246" mass="25985">MATHWSFPKGFPTTGAFPPPFFPPGFNPEQLSNAVQTSSASSVTHSSRPHSSSGSKSQSILAVPLSSNSLSLVFTSSSTPSSSPTATIPAGSVSRGGLSARTITAIAVISVISPLIIVGLVLLLWRRSRRPNGRNDGGVETAAHPFESEPSSRSPSRRKDDVGVCIEEKRSPETTARDQQELGHRVPSPSADQDAVLQADGDSTSARLQEILLARVANLEALVIAERNGEAPPPRYSSESPRHSMV</sequence>
<feature type="compositionally biased region" description="Low complexity" evidence="1">
    <location>
        <begin position="32"/>
        <end position="58"/>
    </location>
</feature>
<feature type="region of interest" description="Disordered" evidence="1">
    <location>
        <begin position="227"/>
        <end position="246"/>
    </location>
</feature>
<feature type="region of interest" description="Disordered" evidence="1">
    <location>
        <begin position="74"/>
        <end position="95"/>
    </location>
</feature>
<keyword evidence="4" id="KW-1185">Reference proteome</keyword>